<dbReference type="EMBL" id="ADBY01000051">
    <property type="protein sequence ID" value="EFE94817.1"/>
    <property type="molecule type" value="Genomic_DNA"/>
</dbReference>
<comment type="caution">
    <text evidence="1">The sequence shown here is derived from an EMBL/GenBank/DDBJ whole genome shotgun (WGS) entry which is preliminary data.</text>
</comment>
<dbReference type="STRING" id="667129.HMPREF0758_3688"/>
<dbReference type="Proteomes" id="UP000005723">
    <property type="component" value="Unassembled WGS sequence"/>
</dbReference>
<keyword evidence="2" id="KW-1185">Reference proteome</keyword>
<dbReference type="RefSeq" id="WP_004962842.1">
    <property type="nucleotide sequence ID" value="NZ_GG753567.1"/>
</dbReference>
<proteinExistence type="predicted"/>
<reference evidence="1 2" key="1">
    <citation type="submission" date="2010-01" db="EMBL/GenBank/DDBJ databases">
        <authorList>
            <person name="Muzny D."/>
            <person name="Qin X."/>
            <person name="Deng J."/>
            <person name="Jiang H."/>
            <person name="Liu Y."/>
            <person name="Qu J."/>
            <person name="Song X.-Z."/>
            <person name="Zhang L."/>
            <person name="Thornton R."/>
            <person name="Coyle M."/>
            <person name="Francisco L."/>
            <person name="Jackson L."/>
            <person name="Javaid M."/>
            <person name="Korchina V."/>
            <person name="Kovar C."/>
            <person name="Mata R."/>
            <person name="Mathew T."/>
            <person name="Ngo R."/>
            <person name="Nguyen L."/>
            <person name="Nguyen N."/>
            <person name="Okwuonu G."/>
            <person name="Ongeri F."/>
            <person name="Pham C."/>
            <person name="Simmons D."/>
            <person name="Wilczek-Boney K."/>
            <person name="Hale W."/>
            <person name="Jakkamsetti A."/>
            <person name="Pham P."/>
            <person name="Ruth R."/>
            <person name="San Lucas F."/>
            <person name="Warren J."/>
            <person name="Zhang J."/>
            <person name="Zhao Z."/>
            <person name="Zhou C."/>
            <person name="Zhu D."/>
            <person name="Lee S."/>
            <person name="Bess C."/>
            <person name="Blankenburg K."/>
            <person name="Forbes L."/>
            <person name="Fu Q."/>
            <person name="Gubbala S."/>
            <person name="Hirani K."/>
            <person name="Jayaseelan J.C."/>
            <person name="Lara F."/>
            <person name="Munidasa M."/>
            <person name="Palculict T."/>
            <person name="Patil S."/>
            <person name="Pu L.-L."/>
            <person name="Saada N."/>
            <person name="Tang L."/>
            <person name="Weissenberger G."/>
            <person name="Zhu Y."/>
            <person name="Hemphill L."/>
            <person name="Shang Y."/>
            <person name="Youmans B."/>
            <person name="Ayvaz T."/>
            <person name="Ross M."/>
            <person name="Santibanez J."/>
            <person name="Aqrawi P."/>
            <person name="Gross S."/>
            <person name="Joshi V."/>
            <person name="Fowler G."/>
            <person name="Nazareth L."/>
            <person name="Reid J."/>
            <person name="Worley K."/>
            <person name="Petrosino J."/>
            <person name="Highlander S."/>
            <person name="Gibbs R."/>
        </authorList>
    </citation>
    <scope>NUCLEOTIDE SEQUENCE [LARGE SCALE GENOMIC DNA]</scope>
    <source>
        <strain evidence="1 2">DSM 4582</strain>
    </source>
</reference>
<dbReference type="HOGENOM" id="CLU_2525671_0_0_6"/>
<sequence length="84" mass="9791">MLDTALEERFDRITRMARRLFRVPIGLVTLVDENRQWFKAYCRLATQETSRAPCDTDWAFPTASSSLIHHSRRGLIGDWLPVMP</sequence>
<gene>
    <name evidence="1" type="ORF">HMPREF0758_3688</name>
</gene>
<name>D4E688_SEROD</name>
<accession>D4E688</accession>
<dbReference type="AlphaFoldDB" id="D4E688"/>
<organism evidence="1 2">
    <name type="scientific">Serratia odorifera DSM 4582</name>
    <dbReference type="NCBI Taxonomy" id="667129"/>
    <lineage>
        <taxon>Bacteria</taxon>
        <taxon>Pseudomonadati</taxon>
        <taxon>Pseudomonadota</taxon>
        <taxon>Gammaproteobacteria</taxon>
        <taxon>Enterobacterales</taxon>
        <taxon>Yersiniaceae</taxon>
        <taxon>Serratia</taxon>
    </lineage>
</organism>
<evidence type="ECO:0000313" key="2">
    <source>
        <dbReference type="Proteomes" id="UP000005723"/>
    </source>
</evidence>
<evidence type="ECO:0000313" key="1">
    <source>
        <dbReference type="EMBL" id="EFE94817.1"/>
    </source>
</evidence>
<protein>
    <submittedName>
        <fullName evidence="1">GAF domain/diguanylate cyclase domain family protein</fullName>
    </submittedName>
</protein>
<dbReference type="SUPFAM" id="SSF55781">
    <property type="entry name" value="GAF domain-like"/>
    <property type="match status" value="1"/>
</dbReference>